<dbReference type="PANTHER" id="PTHR46952:SF1">
    <property type="entry name" value="7TM GPCR SERPENTINE RECEPTOR CLASS X (SRX) DOMAIN-CONTAINING PROTEIN"/>
    <property type="match status" value="1"/>
</dbReference>
<organism evidence="4">
    <name type="scientific">Caenorhabditis brenneri</name>
    <name type="common">Nematode worm</name>
    <dbReference type="NCBI Taxonomy" id="135651"/>
    <lineage>
        <taxon>Eukaryota</taxon>
        <taxon>Metazoa</taxon>
        <taxon>Ecdysozoa</taxon>
        <taxon>Nematoda</taxon>
        <taxon>Chromadorea</taxon>
        <taxon>Rhabditida</taxon>
        <taxon>Rhabditina</taxon>
        <taxon>Rhabditomorpha</taxon>
        <taxon>Rhabditoidea</taxon>
        <taxon>Rhabditidae</taxon>
        <taxon>Peloderinae</taxon>
        <taxon>Caenorhabditis</taxon>
    </lineage>
</organism>
<dbReference type="AlphaFoldDB" id="G0MD73"/>
<dbReference type="InterPro" id="IPR019430">
    <property type="entry name" value="7TM_GPCR_serpentine_rcpt_Srx"/>
</dbReference>
<keyword evidence="1" id="KW-0812">Transmembrane</keyword>
<gene>
    <name evidence="3" type="ORF">CAEBREN_31583</name>
</gene>
<proteinExistence type="predicted"/>
<name>G0MD73_CAEBE</name>
<dbReference type="EMBL" id="GL379790">
    <property type="protein sequence ID" value="EGT49554.1"/>
    <property type="molecule type" value="Genomic_DNA"/>
</dbReference>
<feature type="transmembrane region" description="Helical" evidence="1">
    <location>
        <begin position="144"/>
        <end position="163"/>
    </location>
</feature>
<dbReference type="FunCoup" id="G0MD73">
    <property type="interactions" value="7"/>
</dbReference>
<dbReference type="Pfam" id="PF10328">
    <property type="entry name" value="7TM_GPCR_Srx"/>
    <property type="match status" value="1"/>
</dbReference>
<feature type="transmembrane region" description="Helical" evidence="1">
    <location>
        <begin position="191"/>
        <end position="212"/>
    </location>
</feature>
<feature type="transmembrane region" description="Helical" evidence="1">
    <location>
        <begin position="31"/>
        <end position="50"/>
    </location>
</feature>
<sequence length="238" mass="26765">MTMVLSEYTTHLLINGQVLPREIADETWIKVMGWTMFLMSLIGMAVNLRVLQGFFKQKMSSFYIMCSSKTLSNMIIILCYLFHNAPITIINNFTGPTSANIIVNQMVSYGIYLLGPVTQLLISINRLMVIIFVKKSITQNNQKITFAILICFWVAAIVITAWGSRDTCNVIYNPELLNWWSGGCDDNIGEAAMGFVILCAILSNLCNLVVVIKLAMSMMRYAILQSQYRQETISGVIS</sequence>
<evidence type="ECO:0000313" key="4">
    <source>
        <dbReference type="Proteomes" id="UP000008068"/>
    </source>
</evidence>
<feature type="transmembrane region" description="Helical" evidence="1">
    <location>
        <begin position="71"/>
        <end position="89"/>
    </location>
</feature>
<protein>
    <recommendedName>
        <fullName evidence="2">7TM GPCR serpentine receptor class x (Srx) domain-containing protein</fullName>
    </recommendedName>
</protein>
<feature type="transmembrane region" description="Helical" evidence="1">
    <location>
        <begin position="109"/>
        <end position="132"/>
    </location>
</feature>
<evidence type="ECO:0000259" key="2">
    <source>
        <dbReference type="Pfam" id="PF10328"/>
    </source>
</evidence>
<dbReference type="STRING" id="135651.G0MD73"/>
<dbReference type="InParanoid" id="G0MD73"/>
<dbReference type="Proteomes" id="UP000008068">
    <property type="component" value="Unassembled WGS sequence"/>
</dbReference>
<keyword evidence="1" id="KW-0472">Membrane</keyword>
<evidence type="ECO:0000256" key="1">
    <source>
        <dbReference type="SAM" id="Phobius"/>
    </source>
</evidence>
<dbReference type="HOGENOM" id="CLU_1166735_0_0_1"/>
<keyword evidence="4" id="KW-1185">Reference proteome</keyword>
<evidence type="ECO:0000313" key="3">
    <source>
        <dbReference type="EMBL" id="EGT49554.1"/>
    </source>
</evidence>
<keyword evidence="1" id="KW-1133">Transmembrane helix</keyword>
<feature type="domain" description="7TM GPCR serpentine receptor class x (Srx)" evidence="2">
    <location>
        <begin position="37"/>
        <end position="227"/>
    </location>
</feature>
<dbReference type="SUPFAM" id="SSF81321">
    <property type="entry name" value="Family A G protein-coupled receptor-like"/>
    <property type="match status" value="1"/>
</dbReference>
<accession>G0MD73</accession>
<dbReference type="OrthoDB" id="5823178at2759"/>
<reference evidence="4" key="1">
    <citation type="submission" date="2011-07" db="EMBL/GenBank/DDBJ databases">
        <authorList>
            <consortium name="Caenorhabditis brenneri Sequencing and Analysis Consortium"/>
            <person name="Wilson R.K."/>
        </authorList>
    </citation>
    <scope>NUCLEOTIDE SEQUENCE [LARGE SCALE GENOMIC DNA]</scope>
    <source>
        <strain evidence="4">PB2801</strain>
    </source>
</reference>
<dbReference type="eggNOG" id="ENOG502TFMD">
    <property type="taxonomic scope" value="Eukaryota"/>
</dbReference>
<dbReference type="PANTHER" id="PTHR46952">
    <property type="entry name" value="SERPENTINE RECEPTOR, CLASS X-RELATED"/>
    <property type="match status" value="1"/>
</dbReference>